<dbReference type="NCBIfam" id="NF009897">
    <property type="entry name" value="PRK13357.1"/>
    <property type="match status" value="1"/>
</dbReference>
<name>A0A382APH7_9ZZZZ</name>
<feature type="non-terminal residue" evidence="6">
    <location>
        <position position="1"/>
    </location>
</feature>
<dbReference type="PIRSF" id="PIRSF006468">
    <property type="entry name" value="BCAT1"/>
    <property type="match status" value="1"/>
</dbReference>
<sequence>VKKKQNIDWDNLGFGVYPTRSMWKSTNSINGEWDKGGLIPYGNIEISPAAGVLNYGQGIFEGMKAYHSSKDRLVLFRPDMNAKRISTSCKRLCMPEISKDYFINAILEVVRDNADFVPPYNKGGLYIRPVVWGTAPTLGVAPASEYTFLVYTAPVGPYFRGGIKPLNLIASESYHRAAPKGIGHVKAIGNYSASLEPVRKAKEDGFDEVLYLKAEDERLVEEVGSANIFMRKGNQLVTPRLAGSILPGVTRNSILKLAQDQLGLDVTEGDLLLEDLFTADEVFCTGTAVVLTPVGHITYRKKTHMIKDGNMGEAATELRKKLVHIQLEKKEDSYGWIYPV</sequence>
<dbReference type="NCBIfam" id="TIGR01123">
    <property type="entry name" value="ilvE_II"/>
    <property type="match status" value="1"/>
</dbReference>
<dbReference type="InterPro" id="IPR043131">
    <property type="entry name" value="BCAT-like_N"/>
</dbReference>
<evidence type="ECO:0000256" key="5">
    <source>
        <dbReference type="ARBA" id="ARBA00022898"/>
    </source>
</evidence>
<comment type="cofactor">
    <cofactor evidence="1">
        <name>pyridoxal 5'-phosphate</name>
        <dbReference type="ChEBI" id="CHEBI:597326"/>
    </cofactor>
</comment>
<dbReference type="InterPro" id="IPR043132">
    <property type="entry name" value="BCAT-like_C"/>
</dbReference>
<evidence type="ECO:0000256" key="4">
    <source>
        <dbReference type="ARBA" id="ARBA00022679"/>
    </source>
</evidence>
<dbReference type="AlphaFoldDB" id="A0A382APH7"/>
<comment type="similarity">
    <text evidence="2">Belongs to the class-IV pyridoxal-phosphate-dependent aminotransferase family.</text>
</comment>
<dbReference type="InterPro" id="IPR001544">
    <property type="entry name" value="Aminotrans_IV"/>
</dbReference>
<evidence type="ECO:0000256" key="3">
    <source>
        <dbReference type="ARBA" id="ARBA00022576"/>
    </source>
</evidence>
<keyword evidence="3" id="KW-0032">Aminotransferase</keyword>
<dbReference type="PANTHER" id="PTHR42825">
    <property type="entry name" value="AMINO ACID AMINOTRANSFERASE"/>
    <property type="match status" value="1"/>
</dbReference>
<evidence type="ECO:0000256" key="1">
    <source>
        <dbReference type="ARBA" id="ARBA00001933"/>
    </source>
</evidence>
<accession>A0A382APH7</accession>
<organism evidence="6">
    <name type="scientific">marine metagenome</name>
    <dbReference type="NCBI Taxonomy" id="408172"/>
    <lineage>
        <taxon>unclassified sequences</taxon>
        <taxon>metagenomes</taxon>
        <taxon>ecological metagenomes</taxon>
    </lineage>
</organism>
<dbReference type="PANTHER" id="PTHR42825:SF2">
    <property type="entry name" value="BRANCHED-CHAIN-AMINO-ACID AMINOTRANSFERASE 3, CHLOROPLASTIC-RELATED"/>
    <property type="match status" value="1"/>
</dbReference>
<dbReference type="InterPro" id="IPR036038">
    <property type="entry name" value="Aminotransferase-like"/>
</dbReference>
<evidence type="ECO:0000256" key="2">
    <source>
        <dbReference type="ARBA" id="ARBA00009320"/>
    </source>
</evidence>
<dbReference type="InterPro" id="IPR005786">
    <property type="entry name" value="B_amino_transII"/>
</dbReference>
<dbReference type="Gene3D" id="3.30.470.10">
    <property type="match status" value="1"/>
</dbReference>
<dbReference type="Pfam" id="PF01063">
    <property type="entry name" value="Aminotran_4"/>
    <property type="match status" value="1"/>
</dbReference>
<proteinExistence type="inferred from homology"/>
<dbReference type="SUPFAM" id="SSF56752">
    <property type="entry name" value="D-aminoacid aminotransferase-like PLP-dependent enzymes"/>
    <property type="match status" value="1"/>
</dbReference>
<evidence type="ECO:0000313" key="6">
    <source>
        <dbReference type="EMBL" id="SVB03032.1"/>
    </source>
</evidence>
<keyword evidence="5" id="KW-0663">Pyridoxal phosphate</keyword>
<keyword evidence="4" id="KW-0808">Transferase</keyword>
<evidence type="ECO:0008006" key="7">
    <source>
        <dbReference type="Google" id="ProtNLM"/>
    </source>
</evidence>
<dbReference type="Gene3D" id="3.20.10.10">
    <property type="entry name" value="D-amino Acid Aminotransferase, subunit A, domain 2"/>
    <property type="match status" value="1"/>
</dbReference>
<dbReference type="GO" id="GO:0009081">
    <property type="term" value="P:branched-chain amino acid metabolic process"/>
    <property type="evidence" value="ECO:0007669"/>
    <property type="project" value="InterPro"/>
</dbReference>
<dbReference type="InterPro" id="IPR018300">
    <property type="entry name" value="Aminotrans_IV_CS"/>
</dbReference>
<dbReference type="EMBL" id="UINC01026136">
    <property type="protein sequence ID" value="SVB03032.1"/>
    <property type="molecule type" value="Genomic_DNA"/>
</dbReference>
<dbReference type="CDD" id="cd01557">
    <property type="entry name" value="BCAT_beta_family"/>
    <property type="match status" value="1"/>
</dbReference>
<reference evidence="6" key="1">
    <citation type="submission" date="2018-05" db="EMBL/GenBank/DDBJ databases">
        <authorList>
            <person name="Lanie J.A."/>
            <person name="Ng W.-L."/>
            <person name="Kazmierczak K.M."/>
            <person name="Andrzejewski T.M."/>
            <person name="Davidsen T.M."/>
            <person name="Wayne K.J."/>
            <person name="Tettelin H."/>
            <person name="Glass J.I."/>
            <person name="Rusch D."/>
            <person name="Podicherti R."/>
            <person name="Tsui H.-C.T."/>
            <person name="Winkler M.E."/>
        </authorList>
    </citation>
    <scope>NUCLEOTIDE SEQUENCE</scope>
</reference>
<dbReference type="InterPro" id="IPR033939">
    <property type="entry name" value="BCAT_family"/>
</dbReference>
<dbReference type="GO" id="GO:0004084">
    <property type="term" value="F:branched-chain-amino-acid transaminase activity"/>
    <property type="evidence" value="ECO:0007669"/>
    <property type="project" value="InterPro"/>
</dbReference>
<dbReference type="PROSITE" id="PS00770">
    <property type="entry name" value="AA_TRANSFER_CLASS_4"/>
    <property type="match status" value="1"/>
</dbReference>
<gene>
    <name evidence="6" type="ORF">METZ01_LOCUS155886</name>
</gene>
<protein>
    <recommendedName>
        <fullName evidence="7">Branched-chain-amino-acid transaminase</fullName>
    </recommendedName>
</protein>